<dbReference type="RefSeq" id="WP_112117800.1">
    <property type="nucleotide sequence ID" value="NZ_UAQE01000001.1"/>
</dbReference>
<dbReference type="InterPro" id="IPR004089">
    <property type="entry name" value="MCPsignal_dom"/>
</dbReference>
<dbReference type="Gene3D" id="6.10.340.10">
    <property type="match status" value="1"/>
</dbReference>
<dbReference type="Pfam" id="PF00015">
    <property type="entry name" value="MCPsignal"/>
    <property type="match status" value="1"/>
</dbReference>
<dbReference type="Gene3D" id="1.10.287.950">
    <property type="entry name" value="Methyl-accepting chemotaxis protein"/>
    <property type="match status" value="1"/>
</dbReference>
<dbReference type="PROSITE" id="PS50111">
    <property type="entry name" value="CHEMOTAXIS_TRANSDUC_2"/>
    <property type="match status" value="1"/>
</dbReference>
<feature type="transmembrane region" description="Helical" evidence="7">
    <location>
        <begin position="182"/>
        <end position="200"/>
    </location>
</feature>
<sequence>MRLTVERKLQFAFGIVLIFLLLISGIAMYYLNNNNQTLAEIEDNTELIHLYQDISFQTVRANAAIRGYMLYGKEEMLNNHHEIRNTLHTSINRLQEIGDRNQDFDQFLAQLDDWEKAIDGQIVPLYQRGDHQQAQQMALPILGEGSQKLVVFGKTMATAQQEDMQAHIEATKQKGERSGLEIMILVAISLLLSIIIATLFGRRIAKNIQQTVVEMDKFSEGNLHTHLQFKTKDEFAHLADSFNSMSEKLRLMMKQVGNSSEQVAATSEQLTASSMEVTQATEVVTESIHDIAQGIDQQDTLTSDVRNLSAHILKKMNDISTSIQSVNQATVNTKNMAQTGRSSVHDVTAQMNEISTNTSELNTRVQDLDDNTAAIVSAVNVIKSIATQTNLLAINASIEAARSGEHGKGFAVVAEEVRKLADESNLAAVDIEKVVAQITDSTRIIEEDMVNSNDSVHVGREKVNVARDNFIQIDDAINDVQAQTELVTAAIQAIHQDIEKLVQEMDYMSEVSIKSSHHVQSVAASSEEQNAAMEEVAAASTHLAKMAIDLQESIQSFKY</sequence>
<dbReference type="Proteomes" id="UP000251431">
    <property type="component" value="Unassembled WGS sequence"/>
</dbReference>
<dbReference type="EMBL" id="UAQE01000001">
    <property type="protein sequence ID" value="SPU00593.1"/>
    <property type="molecule type" value="Genomic_DNA"/>
</dbReference>
<dbReference type="GO" id="GO:0005886">
    <property type="term" value="C:plasma membrane"/>
    <property type="evidence" value="ECO:0007669"/>
    <property type="project" value="UniProtKB-SubCell"/>
</dbReference>
<keyword evidence="2" id="KW-1003">Cell membrane</keyword>
<dbReference type="Pfam" id="PF00672">
    <property type="entry name" value="HAMP"/>
    <property type="match status" value="1"/>
</dbReference>
<accession>A0A2X0XSL2</accession>
<keyword evidence="3 7" id="KW-0472">Membrane</keyword>
<dbReference type="InterPro" id="IPR004090">
    <property type="entry name" value="Chemotax_Me-accpt_rcpt"/>
</dbReference>
<evidence type="ECO:0000256" key="2">
    <source>
        <dbReference type="ARBA" id="ARBA00022475"/>
    </source>
</evidence>
<evidence type="ECO:0000313" key="11">
    <source>
        <dbReference type="Proteomes" id="UP000251431"/>
    </source>
</evidence>
<dbReference type="SMART" id="SM00304">
    <property type="entry name" value="HAMP"/>
    <property type="match status" value="1"/>
</dbReference>
<dbReference type="PANTHER" id="PTHR32089">
    <property type="entry name" value="METHYL-ACCEPTING CHEMOTAXIS PROTEIN MCPB"/>
    <property type="match status" value="1"/>
</dbReference>
<keyword evidence="4 6" id="KW-0807">Transducer</keyword>
<evidence type="ECO:0000256" key="3">
    <source>
        <dbReference type="ARBA" id="ARBA00023136"/>
    </source>
</evidence>
<dbReference type="SMART" id="SM00283">
    <property type="entry name" value="MA"/>
    <property type="match status" value="1"/>
</dbReference>
<dbReference type="PRINTS" id="PR00260">
    <property type="entry name" value="CHEMTRNSDUCR"/>
</dbReference>
<dbReference type="STRING" id="1421.A2J09_04660"/>
<keyword evidence="7" id="KW-1133">Transmembrane helix</keyword>
<comment type="subcellular location">
    <subcellularLocation>
        <location evidence="1">Cell membrane</location>
    </subcellularLocation>
</comment>
<dbReference type="AlphaFoldDB" id="A0A2X0XSL2"/>
<dbReference type="PANTHER" id="PTHR32089:SF112">
    <property type="entry name" value="LYSOZYME-LIKE PROTEIN-RELATED"/>
    <property type="match status" value="1"/>
</dbReference>
<dbReference type="InterPro" id="IPR003660">
    <property type="entry name" value="HAMP_dom"/>
</dbReference>
<feature type="domain" description="HAMP" evidence="9">
    <location>
        <begin position="202"/>
        <end position="254"/>
    </location>
</feature>
<dbReference type="Pfam" id="PF12729">
    <property type="entry name" value="4HB_MCP_1"/>
    <property type="match status" value="1"/>
</dbReference>
<evidence type="ECO:0000256" key="1">
    <source>
        <dbReference type="ARBA" id="ARBA00004236"/>
    </source>
</evidence>
<proteinExistence type="inferred from homology"/>
<keyword evidence="7" id="KW-0812">Transmembrane</keyword>
<evidence type="ECO:0000259" key="9">
    <source>
        <dbReference type="PROSITE" id="PS50885"/>
    </source>
</evidence>
<evidence type="ECO:0000256" key="6">
    <source>
        <dbReference type="PROSITE-ProRule" id="PRU00284"/>
    </source>
</evidence>
<dbReference type="GO" id="GO:0006935">
    <property type="term" value="P:chemotaxis"/>
    <property type="evidence" value="ECO:0007669"/>
    <property type="project" value="InterPro"/>
</dbReference>
<evidence type="ECO:0000313" key="10">
    <source>
        <dbReference type="EMBL" id="SPU00593.1"/>
    </source>
</evidence>
<evidence type="ECO:0000256" key="4">
    <source>
        <dbReference type="ARBA" id="ARBA00023224"/>
    </source>
</evidence>
<feature type="domain" description="Methyl-accepting transducer" evidence="8">
    <location>
        <begin position="273"/>
        <end position="544"/>
    </location>
</feature>
<dbReference type="SUPFAM" id="SSF58104">
    <property type="entry name" value="Methyl-accepting chemotaxis protein (MCP) signaling domain"/>
    <property type="match status" value="1"/>
</dbReference>
<evidence type="ECO:0000256" key="5">
    <source>
        <dbReference type="ARBA" id="ARBA00029447"/>
    </source>
</evidence>
<dbReference type="InterPro" id="IPR024478">
    <property type="entry name" value="HlyB_4HB_MCP"/>
</dbReference>
<dbReference type="GO" id="GO:0007165">
    <property type="term" value="P:signal transduction"/>
    <property type="evidence" value="ECO:0007669"/>
    <property type="project" value="UniProtKB-KW"/>
</dbReference>
<reference evidence="10 11" key="1">
    <citation type="submission" date="2018-06" db="EMBL/GenBank/DDBJ databases">
        <authorList>
            <consortium name="Pathogen Informatics"/>
            <person name="Doyle S."/>
        </authorList>
    </citation>
    <scope>NUCLEOTIDE SEQUENCE [LARGE SCALE GENOMIC DNA]</scope>
    <source>
        <strain evidence="10 11">NCTC7582</strain>
    </source>
</reference>
<gene>
    <name evidence="10" type="primary">mcpB_11</name>
    <name evidence="10" type="ORF">NCTC7582_03391</name>
</gene>
<dbReference type="GO" id="GO:0004888">
    <property type="term" value="F:transmembrane signaling receptor activity"/>
    <property type="evidence" value="ECO:0007669"/>
    <property type="project" value="InterPro"/>
</dbReference>
<organism evidence="10 11">
    <name type="scientific">Lysinibacillus capsici</name>
    <dbReference type="NCBI Taxonomy" id="2115968"/>
    <lineage>
        <taxon>Bacteria</taxon>
        <taxon>Bacillati</taxon>
        <taxon>Bacillota</taxon>
        <taxon>Bacilli</taxon>
        <taxon>Bacillales</taxon>
        <taxon>Bacillaceae</taxon>
        <taxon>Lysinibacillus</taxon>
    </lineage>
</organism>
<evidence type="ECO:0000259" key="8">
    <source>
        <dbReference type="PROSITE" id="PS50111"/>
    </source>
</evidence>
<dbReference type="CDD" id="cd06225">
    <property type="entry name" value="HAMP"/>
    <property type="match status" value="1"/>
</dbReference>
<protein>
    <submittedName>
        <fullName evidence="10">Methyl-accepting chemotaxis sensory transducer</fullName>
    </submittedName>
</protein>
<feature type="transmembrane region" description="Helical" evidence="7">
    <location>
        <begin position="12"/>
        <end position="31"/>
    </location>
</feature>
<name>A0A2X0XSL2_9BACI</name>
<evidence type="ECO:0000256" key="7">
    <source>
        <dbReference type="SAM" id="Phobius"/>
    </source>
</evidence>
<dbReference type="PROSITE" id="PS50885">
    <property type="entry name" value="HAMP"/>
    <property type="match status" value="1"/>
</dbReference>
<comment type="similarity">
    <text evidence="5">Belongs to the methyl-accepting chemotaxis (MCP) protein family.</text>
</comment>